<comment type="caution">
    <text evidence="1">The sequence shown here is derived from an EMBL/GenBank/DDBJ whole genome shotgun (WGS) entry which is preliminary data.</text>
</comment>
<sequence>MRTIEVSVFTVNELSEEAREQAHMDYIKDGDNYGWHSENKESLEAFAKLFPIKIKHWEYDENGGEVRYGFHDEWHHDVDDVAHLSGPRLAAWLWNNLRGDIYKGRWYSKSFNRKTNTLTPGVGRVERRSRITLETGGVLTGYCIDDSLLEPIYAYMKKPDPSVTLEDLLDTCFEEWAKDCAADLEHANSMEAFIEACEANNYEFEADGTMI</sequence>
<dbReference type="EMBL" id="SBLB01000003">
    <property type="protein sequence ID" value="RYC69593.1"/>
    <property type="molecule type" value="Genomic_DNA"/>
</dbReference>
<name>A0A4Q2UJD3_9BACT</name>
<dbReference type="Proteomes" id="UP000290407">
    <property type="component" value="Unassembled WGS sequence"/>
</dbReference>
<evidence type="ECO:0000313" key="2">
    <source>
        <dbReference type="Proteomes" id="UP000290407"/>
    </source>
</evidence>
<gene>
    <name evidence="1" type="ORF">EQG79_13400</name>
</gene>
<dbReference type="AlphaFoldDB" id="A0A4Q2UJD3"/>
<protein>
    <submittedName>
        <fullName evidence="1">Uncharacterized protein</fullName>
    </submittedName>
</protein>
<organism evidence="1 2">
    <name type="scientific">Spirosoma sordidisoli</name>
    <dbReference type="NCBI Taxonomy" id="2502893"/>
    <lineage>
        <taxon>Bacteria</taxon>
        <taxon>Pseudomonadati</taxon>
        <taxon>Bacteroidota</taxon>
        <taxon>Cytophagia</taxon>
        <taxon>Cytophagales</taxon>
        <taxon>Cytophagaceae</taxon>
        <taxon>Spirosoma</taxon>
    </lineage>
</organism>
<proteinExistence type="predicted"/>
<reference evidence="1 2" key="1">
    <citation type="submission" date="2019-01" db="EMBL/GenBank/DDBJ databases">
        <title>Spirosoma flava sp. nov., a propanil-degrading bacterium isolated from herbicide-contaminated soil.</title>
        <authorList>
            <person name="Zhang L."/>
            <person name="Jiang J.-D."/>
        </authorList>
    </citation>
    <scope>NUCLEOTIDE SEQUENCE [LARGE SCALE GENOMIC DNA]</scope>
    <source>
        <strain evidence="1 2">TY50</strain>
    </source>
</reference>
<keyword evidence="2" id="KW-1185">Reference proteome</keyword>
<evidence type="ECO:0000313" key="1">
    <source>
        <dbReference type="EMBL" id="RYC69593.1"/>
    </source>
</evidence>
<dbReference type="RefSeq" id="WP_129601779.1">
    <property type="nucleotide sequence ID" value="NZ_SBLB01000003.1"/>
</dbReference>
<accession>A0A4Q2UJD3</accession>